<evidence type="ECO:0000313" key="2">
    <source>
        <dbReference type="Proteomes" id="UP000185426"/>
    </source>
</evidence>
<organism evidence="1 2">
    <name type="scientific">Bacillus safensis</name>
    <dbReference type="NCBI Taxonomy" id="561879"/>
    <lineage>
        <taxon>Bacteria</taxon>
        <taxon>Bacillati</taxon>
        <taxon>Bacillota</taxon>
        <taxon>Bacilli</taxon>
        <taxon>Bacillales</taxon>
        <taxon>Bacillaceae</taxon>
        <taxon>Bacillus</taxon>
    </lineage>
</organism>
<sequence>MATAAPIYRNNYLNCSQLTIAAMLLRKGIEIDRIWRQAGLVYRPQDKGFVLIGSFKHFREDILHHNGIHLEEIFYTEEELDLYINRVFKQHPSGGTVSVSLDIFELPYCPFYEREHGYHTLEVLEVNDDHAVVSDHAYSYHGTLSKDHLMKAARSVYEHTPRTENRYKWIKHAELQKEPDVLVILKEHAAILEGAPPHFDLPGAVTGLGAISVIQRDYIDSIKDNENGNLLDNVYFEGLKDVANSRKHMVTFLSSYENELLHPLIQAFEDAYQSWTVLANFTARVGLSKNPRSMIERTANRFQKTLEVETSLLTELKEVIQNEDLSNSFSS</sequence>
<dbReference type="Proteomes" id="UP000185426">
    <property type="component" value="Chromosome"/>
</dbReference>
<proteinExistence type="predicted"/>
<dbReference type="AlphaFoldDB" id="A0A1L6ZL96"/>
<evidence type="ECO:0000313" key="1">
    <source>
        <dbReference type="EMBL" id="APT47296.1"/>
    </source>
</evidence>
<protein>
    <submittedName>
        <fullName evidence="1">Uncharacterized protein</fullName>
    </submittedName>
</protein>
<gene>
    <name evidence="1" type="ORF">BSA145_16315</name>
</gene>
<name>A0A1L6ZL96_BACIA</name>
<dbReference type="RefSeq" id="WP_041109092.1">
    <property type="nucleotide sequence ID" value="NZ_CP015607.1"/>
</dbReference>
<accession>A0A1L6ZL96</accession>
<dbReference type="EMBL" id="CP015607">
    <property type="protein sequence ID" value="APT47296.1"/>
    <property type="molecule type" value="Genomic_DNA"/>
</dbReference>
<reference evidence="1 2" key="1">
    <citation type="submission" date="2016-05" db="EMBL/GenBank/DDBJ databases">
        <title>Complete Genome and Methylome Analysis of Psychrotrophic Bacterial Isolates from Antarctic Lake Untersee.</title>
        <authorList>
            <person name="Fomenkov A."/>
            <person name="Akimov V.N."/>
            <person name="Vasilyeva L.V."/>
            <person name="Andersen D."/>
            <person name="Vincze T."/>
            <person name="Roberts R.J."/>
        </authorList>
    </citation>
    <scope>NUCLEOTIDE SEQUENCE [LARGE SCALE GENOMIC DNA]</scope>
    <source>
        <strain evidence="1 2">U14-5</strain>
    </source>
</reference>